<dbReference type="EMBL" id="CP002056">
    <property type="protein sequence ID" value="ADI29434.1"/>
    <property type="molecule type" value="Genomic_DNA"/>
</dbReference>
<organism evidence="6 7">
    <name type="scientific">Methylotenera versatilis (strain 301)</name>
    <dbReference type="NCBI Taxonomy" id="666681"/>
    <lineage>
        <taxon>Bacteria</taxon>
        <taxon>Pseudomonadati</taxon>
        <taxon>Pseudomonadota</taxon>
        <taxon>Betaproteobacteria</taxon>
        <taxon>Nitrosomonadales</taxon>
        <taxon>Methylophilaceae</taxon>
        <taxon>Methylotenera</taxon>
    </lineage>
</organism>
<comment type="similarity">
    <text evidence="1 2">Belongs to the ribonucleoside diphosphate reductase small chain family.</text>
</comment>
<keyword evidence="2" id="KW-0215">Deoxyribonucleotide synthesis</keyword>
<feature type="binding site" evidence="4">
    <location>
        <position position="221"/>
    </location>
    <ligand>
        <name>Fe cation</name>
        <dbReference type="ChEBI" id="CHEBI:24875"/>
        <label>2</label>
    </ligand>
</feature>
<dbReference type="OrthoDB" id="9766544at2"/>
<comment type="cofactor">
    <cofactor evidence="2 4">
        <name>Fe cation</name>
        <dbReference type="ChEBI" id="CHEBI:24875"/>
    </cofactor>
    <text evidence="2 4">Binds 2 iron ions per subunit.</text>
</comment>
<dbReference type="SUPFAM" id="SSF47240">
    <property type="entry name" value="Ferritin-like"/>
    <property type="match status" value="1"/>
</dbReference>
<comment type="function">
    <text evidence="2">Provides the precursors necessary for DNA synthesis. Catalyzes the biosynthesis of deoxyribonucleotides from the corresponding ribonucleotides.</text>
</comment>
<sequence>MLSFEDEIIVEPVKPQLAAVPAAEIKSATAAANQPSHSGRVNASDKRMINGQTDVNQLVPFKYHWAWDKYLAGCANHWMPQEVSMSRDIAQWKDSTALSDDERLIVKRNLGFFTTADSLAANNIVLGTYRHITAPECRQYLLRQGFEEAIHTHAYQYIVESLGLDESEVFNAYQEIPSIKAKDDFLIPFINTLTDPAFKTGTAEADQELLRSLIVFACIMEGLFFYVGFVQILALGRQNKMQGAAEQYQYILRDESMHCNFGIDVINTIKLENPHLWTAEFREEIKTLMQKGVELEYQYAEATMPRGVLGLNATMFKEYLRFIANRRCTQIGLDVLYPGATNPFPWMSEMMDLKKEKNFFETRVTEYQTGGALSWD</sequence>
<dbReference type="CDD" id="cd01049">
    <property type="entry name" value="RNRR2"/>
    <property type="match status" value="1"/>
</dbReference>
<dbReference type="UniPathway" id="UPA00326"/>
<evidence type="ECO:0000313" key="7">
    <source>
        <dbReference type="Proteomes" id="UP000000383"/>
    </source>
</evidence>
<dbReference type="EC" id="1.17.4.1" evidence="2"/>
<dbReference type="InterPro" id="IPR009078">
    <property type="entry name" value="Ferritin-like_SF"/>
</dbReference>
<dbReference type="Proteomes" id="UP000000383">
    <property type="component" value="Chromosome"/>
</dbReference>
<feature type="active site" evidence="3">
    <location>
        <position position="155"/>
    </location>
</feature>
<keyword evidence="2 6" id="KW-0560">Oxidoreductase</keyword>
<dbReference type="KEGG" id="meh:M301_1050"/>
<comment type="catalytic activity">
    <reaction evidence="2">
        <text>a 2'-deoxyribonucleoside 5'-diphosphate + [thioredoxin]-disulfide + H2O = a ribonucleoside 5'-diphosphate + [thioredoxin]-dithiol</text>
        <dbReference type="Rhea" id="RHEA:23252"/>
        <dbReference type="Rhea" id="RHEA-COMP:10698"/>
        <dbReference type="Rhea" id="RHEA-COMP:10700"/>
        <dbReference type="ChEBI" id="CHEBI:15377"/>
        <dbReference type="ChEBI" id="CHEBI:29950"/>
        <dbReference type="ChEBI" id="CHEBI:50058"/>
        <dbReference type="ChEBI" id="CHEBI:57930"/>
        <dbReference type="ChEBI" id="CHEBI:73316"/>
        <dbReference type="EC" id="1.17.4.1"/>
    </reaction>
</comment>
<keyword evidence="2 4" id="KW-0479">Metal-binding</keyword>
<dbReference type="eggNOG" id="COG0208">
    <property type="taxonomic scope" value="Bacteria"/>
</dbReference>
<feature type="binding site" evidence="4">
    <location>
        <position position="148"/>
    </location>
    <ligand>
        <name>Fe cation</name>
        <dbReference type="ChEBI" id="CHEBI:24875"/>
        <label>2</label>
    </ligand>
</feature>
<evidence type="ECO:0000256" key="4">
    <source>
        <dbReference type="PIRSR" id="PIRSR000355-2"/>
    </source>
</evidence>
<feature type="binding site" evidence="4">
    <location>
        <position position="151"/>
    </location>
    <ligand>
        <name>Fe cation</name>
        <dbReference type="ChEBI" id="CHEBI:24875"/>
        <label>1</label>
    </ligand>
</feature>
<dbReference type="PIRSF" id="PIRSF000355">
    <property type="entry name" value="NrdB"/>
    <property type="match status" value="1"/>
</dbReference>
<evidence type="ECO:0000256" key="3">
    <source>
        <dbReference type="PIRSR" id="PIRSR000355-1"/>
    </source>
</evidence>
<reference evidence="7" key="1">
    <citation type="submission" date="2010-05" db="EMBL/GenBank/DDBJ databases">
        <title>Complete sequence of Methylotenera sp. 301.</title>
        <authorList>
            <person name="Lucas S."/>
            <person name="Copeland A."/>
            <person name="Lapidus A."/>
            <person name="Cheng J.-F."/>
            <person name="Bruce D."/>
            <person name="Goodwin L."/>
            <person name="Pitluck S."/>
            <person name="Clum A."/>
            <person name="Land M."/>
            <person name="Hauser L."/>
            <person name="Kyrpides N."/>
            <person name="Ivanova N."/>
            <person name="Chistoservova L."/>
            <person name="Kalyuzhnaya M."/>
            <person name="Woyke T."/>
        </authorList>
    </citation>
    <scope>NUCLEOTIDE SEQUENCE [LARGE SCALE GENOMIC DNA]</scope>
    <source>
        <strain evidence="7">301</strain>
    </source>
</reference>
<evidence type="ECO:0000256" key="2">
    <source>
        <dbReference type="PIRNR" id="PIRNR000355"/>
    </source>
</evidence>
<dbReference type="PANTHER" id="PTHR23409:SF18">
    <property type="entry name" value="RIBONUCLEOSIDE-DIPHOSPHATE REDUCTASE SUBUNIT M2"/>
    <property type="match status" value="1"/>
</dbReference>
<dbReference type="GO" id="GO:0009263">
    <property type="term" value="P:deoxyribonucleotide biosynthetic process"/>
    <property type="evidence" value="ECO:0007669"/>
    <property type="project" value="UniProtKB-KW"/>
</dbReference>
<dbReference type="InterPro" id="IPR000358">
    <property type="entry name" value="RNR_small_fam"/>
</dbReference>
<name>D7DQ63_METV0</name>
<feature type="binding site" evidence="4">
    <location>
        <position position="148"/>
    </location>
    <ligand>
        <name>Fe cation</name>
        <dbReference type="ChEBI" id="CHEBI:24875"/>
        <label>1</label>
    </ligand>
</feature>
<dbReference type="PANTHER" id="PTHR23409">
    <property type="entry name" value="RIBONUCLEOSIDE-DIPHOSPHATE REDUCTASE SMALL CHAIN"/>
    <property type="match status" value="1"/>
</dbReference>
<dbReference type="InterPro" id="IPR012348">
    <property type="entry name" value="RNR-like"/>
</dbReference>
<feature type="binding site" evidence="4">
    <location>
        <position position="255"/>
    </location>
    <ligand>
        <name>Fe cation</name>
        <dbReference type="ChEBI" id="CHEBI:24875"/>
        <label>2</label>
    </ligand>
</feature>
<dbReference type="GO" id="GO:0004748">
    <property type="term" value="F:ribonucleoside-diphosphate reductase activity, thioredoxin disulfide as acceptor"/>
    <property type="evidence" value="ECO:0007669"/>
    <property type="project" value="UniProtKB-EC"/>
</dbReference>
<dbReference type="STRING" id="666681.M301_1050"/>
<dbReference type="NCBIfam" id="NF005550">
    <property type="entry name" value="PRK07209.1"/>
    <property type="match status" value="1"/>
</dbReference>
<keyword evidence="2 4" id="KW-0408">Iron</keyword>
<dbReference type="NCBIfam" id="NF007186">
    <property type="entry name" value="PRK09614.1-5"/>
    <property type="match status" value="1"/>
</dbReference>
<evidence type="ECO:0000313" key="6">
    <source>
        <dbReference type="EMBL" id="ADI29434.1"/>
    </source>
</evidence>
<keyword evidence="5" id="KW-1133">Transmembrane helix</keyword>
<dbReference type="AlphaFoldDB" id="D7DQ63"/>
<gene>
    <name evidence="6" type="ordered locus">M301_1050</name>
</gene>
<dbReference type="InterPro" id="IPR033909">
    <property type="entry name" value="RNR_small"/>
</dbReference>
<keyword evidence="5" id="KW-0812">Transmembrane</keyword>
<dbReference type="Pfam" id="PF00268">
    <property type="entry name" value="Ribonuc_red_sm"/>
    <property type="match status" value="1"/>
</dbReference>
<proteinExistence type="inferred from homology"/>
<feature type="transmembrane region" description="Helical" evidence="5">
    <location>
        <begin position="213"/>
        <end position="235"/>
    </location>
</feature>
<keyword evidence="7" id="KW-1185">Reference proteome</keyword>
<accession>D7DQ63</accession>
<feature type="binding site" evidence="4">
    <location>
        <position position="117"/>
    </location>
    <ligand>
        <name>Fe cation</name>
        <dbReference type="ChEBI" id="CHEBI:24875"/>
        <label>1</label>
    </ligand>
</feature>
<dbReference type="HOGENOM" id="CLU_035339_1_1_4"/>
<evidence type="ECO:0000256" key="5">
    <source>
        <dbReference type="SAM" id="Phobius"/>
    </source>
</evidence>
<dbReference type="RefSeq" id="WP_013147750.1">
    <property type="nucleotide sequence ID" value="NC_014207.1"/>
</dbReference>
<dbReference type="GO" id="GO:0046872">
    <property type="term" value="F:metal ion binding"/>
    <property type="evidence" value="ECO:0007669"/>
    <property type="project" value="UniProtKB-KW"/>
</dbReference>
<keyword evidence="5" id="KW-0472">Membrane</keyword>
<reference evidence="6 7" key="2">
    <citation type="journal article" date="2011" name="J. Bacteriol.">
        <title>Genomes of three methylotrophs from a single niche uncover genetic and metabolic divergence of Methylophilaceae.</title>
        <authorList>
            <person name="Lapidus A."/>
            <person name="Clum A."/>
            <person name="Labutti K."/>
            <person name="Kaluzhnaya M.G."/>
            <person name="Lim S."/>
            <person name="Beck D.A."/>
            <person name="Glavina Del Rio T."/>
            <person name="Nolan M."/>
            <person name="Mavromatis K."/>
            <person name="Huntemann M."/>
            <person name="Lucas S."/>
            <person name="Lidstrom M.E."/>
            <person name="Ivanova N."/>
            <person name="Chistoserdova L."/>
        </authorList>
    </citation>
    <scope>NUCLEOTIDE SEQUENCE [LARGE SCALE GENOMIC DNA]</scope>
    <source>
        <strain evidence="6 7">301</strain>
    </source>
</reference>
<feature type="binding site" evidence="4">
    <location>
        <position position="258"/>
    </location>
    <ligand>
        <name>Fe cation</name>
        <dbReference type="ChEBI" id="CHEBI:24875"/>
        <label>2</label>
    </ligand>
</feature>
<protein>
    <recommendedName>
        <fullName evidence="2">Ribonucleoside-diphosphate reductase subunit beta</fullName>
        <ecNumber evidence="2">1.17.4.1</ecNumber>
    </recommendedName>
</protein>
<evidence type="ECO:0000256" key="1">
    <source>
        <dbReference type="ARBA" id="ARBA00009303"/>
    </source>
</evidence>
<dbReference type="Gene3D" id="1.10.620.20">
    <property type="entry name" value="Ribonucleotide Reductase, subunit A"/>
    <property type="match status" value="1"/>
</dbReference>